<proteinExistence type="predicted"/>
<name>A0A4D6L953_VIGUN</name>
<dbReference type="EMBL" id="CP039346">
    <property type="protein sequence ID" value="QCD85049.1"/>
    <property type="molecule type" value="Genomic_DNA"/>
</dbReference>
<protein>
    <submittedName>
        <fullName evidence="1">Uncharacterized protein</fullName>
    </submittedName>
</protein>
<accession>A0A4D6L953</accession>
<organism evidence="1 2">
    <name type="scientific">Vigna unguiculata</name>
    <name type="common">Cowpea</name>
    <dbReference type="NCBI Taxonomy" id="3917"/>
    <lineage>
        <taxon>Eukaryota</taxon>
        <taxon>Viridiplantae</taxon>
        <taxon>Streptophyta</taxon>
        <taxon>Embryophyta</taxon>
        <taxon>Tracheophyta</taxon>
        <taxon>Spermatophyta</taxon>
        <taxon>Magnoliopsida</taxon>
        <taxon>eudicotyledons</taxon>
        <taxon>Gunneridae</taxon>
        <taxon>Pentapetalae</taxon>
        <taxon>rosids</taxon>
        <taxon>fabids</taxon>
        <taxon>Fabales</taxon>
        <taxon>Fabaceae</taxon>
        <taxon>Papilionoideae</taxon>
        <taxon>50 kb inversion clade</taxon>
        <taxon>NPAAA clade</taxon>
        <taxon>indigoferoid/millettioid clade</taxon>
        <taxon>Phaseoleae</taxon>
        <taxon>Vigna</taxon>
    </lineage>
</organism>
<dbReference type="AlphaFoldDB" id="A0A4D6L953"/>
<dbReference type="Proteomes" id="UP000501690">
    <property type="component" value="Linkage Group LG2"/>
</dbReference>
<evidence type="ECO:0000313" key="1">
    <source>
        <dbReference type="EMBL" id="QCD85049.1"/>
    </source>
</evidence>
<evidence type="ECO:0000313" key="2">
    <source>
        <dbReference type="Proteomes" id="UP000501690"/>
    </source>
</evidence>
<gene>
    <name evidence="1" type="ORF">DEO72_LG2g5408</name>
</gene>
<sequence>MAPNGDTPTARWQHAKFIFRMYLLTEYLTFPWLFSDSLTSRYCVCDERTPPGSYFRLMSMLWR</sequence>
<reference evidence="1 2" key="1">
    <citation type="submission" date="2019-04" db="EMBL/GenBank/DDBJ databases">
        <title>An improved genome assembly and genetic linkage map for asparagus bean, Vigna unguiculata ssp. sesquipedialis.</title>
        <authorList>
            <person name="Xia Q."/>
            <person name="Zhang R."/>
            <person name="Dong Y."/>
        </authorList>
    </citation>
    <scope>NUCLEOTIDE SEQUENCE [LARGE SCALE GENOMIC DNA]</scope>
    <source>
        <tissue evidence="1">Leaf</tissue>
    </source>
</reference>
<keyword evidence="2" id="KW-1185">Reference proteome</keyword>